<feature type="domain" description="Disease resistance R13L4/SHOC-2-like LRR" evidence="10">
    <location>
        <begin position="538"/>
        <end position="820"/>
    </location>
</feature>
<dbReference type="InterPro" id="IPR002182">
    <property type="entry name" value="NB-ARC"/>
</dbReference>
<sequence>MGGCVSVSMSCDQTLNQVGRFLSEKTNYIHKLKENVETLEIATQELKDIRDDLLTRLYLEEEQGQRRLATVQRWLSNVERIESQVNHLLISGPTEISRNFKSKFDYGERVFKKIKEVQVLKSRGDFRVMAQRVPIPKVEERLIQPVVGLETVVENVRSSLMKDEVGTLGLYGMGGVGKTTLLSQINNNFVDTDDFDVVIWVVVSKDPQIESIQETILRRLGRCDEEWKHKKENEKASEIKQILKSKRYMLLLDDIWSKVDIQKIGVPLPTRTNRCKVVFTTRSKAVCSEMRADVEKEVKCLALDEAWELFRMRVGDITLKSHPEIPTVARVITQKCYGLPLALNVIGETMSSRRTIREWSHALDVLTSFASEFSGMQDKILPILKFSYDNLDDEMLRKCLQYCALFPEDYEIDKEELVEYWICEGIIDGNKDRGRAMNHGYEIMGTLVRACLLMEYEHTDFLKMHDMVREMALWITADLGRNKESFIVKAGARLSHVPEVKDWRVVHKMSLMENQIERINTCPCGTTKLVTLFLQNNNLVNISEQFFKYMTELKVLDLSSNESLTQLPAEISKLVSLQYLNLSRTGIEMLPVGIKELRKLIHLDLEYTHKLESVSGISSLWNLQVLRLYESNVPLDNGLVKELQFLEHLKLLTLTLKDASVMERLLNIYSLRNFTRYLSLDKCIPKSIRISLMAESSDRCSHEMAYPNISGIQIDWKQQNMTSANPMCFRSLTRVDIVNCEGLRDLTWLIYAPSLTILRVEMSFQIEEIISKEKLLKAENEEGKFTKPFLKLESLSLRFLDAVKSIYWSPLPFPALKRLKIFRCSTLMKLPLNSQSAKGCDLVIDADRIWLQGIEWEDEATKNRFCPS</sequence>
<keyword evidence="7" id="KW-0175">Coiled coil</keyword>
<dbReference type="FunFam" id="1.10.8.430:FF:000003">
    <property type="entry name" value="Probable disease resistance protein At5g66910"/>
    <property type="match status" value="1"/>
</dbReference>
<dbReference type="InterPro" id="IPR058922">
    <property type="entry name" value="WHD_DRP"/>
</dbReference>
<dbReference type="EMBL" id="JBANAX010000555">
    <property type="protein sequence ID" value="KAL1203536.1"/>
    <property type="molecule type" value="Genomic_DNA"/>
</dbReference>
<comment type="similarity">
    <text evidence="1">Belongs to the disease resistance NB-LRR family.</text>
</comment>
<evidence type="ECO:0000256" key="3">
    <source>
        <dbReference type="ARBA" id="ARBA00022737"/>
    </source>
</evidence>
<evidence type="ECO:0000259" key="9">
    <source>
        <dbReference type="Pfam" id="PF23559"/>
    </source>
</evidence>
<name>A0ABD1BMM1_CARAN</name>
<reference evidence="12 13" key="1">
    <citation type="submission" date="2024-04" db="EMBL/GenBank/DDBJ databases">
        <title>Genome assembly C_amara_ONT_v2.</title>
        <authorList>
            <person name="Yant L."/>
            <person name="Moore C."/>
            <person name="Slenker M."/>
        </authorList>
    </citation>
    <scope>NUCLEOTIDE SEQUENCE [LARGE SCALE GENOMIC DNA]</scope>
    <source>
        <tissue evidence="12">Leaf</tissue>
    </source>
</reference>
<protein>
    <submittedName>
        <fullName evidence="12">Disease resistance protein</fullName>
    </submittedName>
</protein>
<evidence type="ECO:0000256" key="7">
    <source>
        <dbReference type="SAM" id="Coils"/>
    </source>
</evidence>
<keyword evidence="3" id="KW-0677">Repeat</keyword>
<keyword evidence="13" id="KW-1185">Reference proteome</keyword>
<dbReference type="Pfam" id="PF00931">
    <property type="entry name" value="NB-ARC"/>
    <property type="match status" value="1"/>
</dbReference>
<feature type="domain" description="Disease resistance protein winged helix" evidence="9">
    <location>
        <begin position="405"/>
        <end position="472"/>
    </location>
</feature>
<proteinExistence type="inferred from homology"/>
<evidence type="ECO:0000256" key="5">
    <source>
        <dbReference type="ARBA" id="ARBA00022821"/>
    </source>
</evidence>
<dbReference type="PANTHER" id="PTHR33463:SF220">
    <property type="entry name" value="NB-ARC DOMAIN-CONTAINING PROTEIN"/>
    <property type="match status" value="1"/>
</dbReference>
<dbReference type="PRINTS" id="PR00364">
    <property type="entry name" value="DISEASERSIST"/>
</dbReference>
<dbReference type="FunFam" id="3.40.50.300:FF:001091">
    <property type="entry name" value="Probable disease resistance protein At1g61300"/>
    <property type="match status" value="1"/>
</dbReference>
<dbReference type="Gene3D" id="3.40.50.300">
    <property type="entry name" value="P-loop containing nucleotide triphosphate hydrolases"/>
    <property type="match status" value="1"/>
</dbReference>
<dbReference type="FunFam" id="1.10.10.10:FF:000322">
    <property type="entry name" value="Probable disease resistance protein At1g63360"/>
    <property type="match status" value="1"/>
</dbReference>
<dbReference type="GO" id="GO:0005524">
    <property type="term" value="F:ATP binding"/>
    <property type="evidence" value="ECO:0007669"/>
    <property type="project" value="UniProtKB-KW"/>
</dbReference>
<dbReference type="Pfam" id="PF23598">
    <property type="entry name" value="LRR_14"/>
    <property type="match status" value="1"/>
</dbReference>
<evidence type="ECO:0000256" key="2">
    <source>
        <dbReference type="ARBA" id="ARBA00022614"/>
    </source>
</evidence>
<evidence type="ECO:0000313" key="11">
    <source>
        <dbReference type="EMBL" id="KAL1203536.1"/>
    </source>
</evidence>
<dbReference type="InterPro" id="IPR032675">
    <property type="entry name" value="LRR_dom_sf"/>
</dbReference>
<evidence type="ECO:0000256" key="4">
    <source>
        <dbReference type="ARBA" id="ARBA00022741"/>
    </source>
</evidence>
<dbReference type="PANTHER" id="PTHR33463">
    <property type="entry name" value="NB-ARC DOMAIN-CONTAINING PROTEIN-RELATED"/>
    <property type="match status" value="1"/>
</dbReference>
<feature type="coiled-coil region" evidence="7">
    <location>
        <begin position="22"/>
        <end position="52"/>
    </location>
</feature>
<evidence type="ECO:0000259" key="8">
    <source>
        <dbReference type="Pfam" id="PF00931"/>
    </source>
</evidence>
<dbReference type="InterPro" id="IPR050905">
    <property type="entry name" value="Plant_NBS-LRR"/>
</dbReference>
<dbReference type="Pfam" id="PF23559">
    <property type="entry name" value="WHD_DRP"/>
    <property type="match status" value="1"/>
</dbReference>
<keyword evidence="2" id="KW-0433">Leucine-rich repeat</keyword>
<dbReference type="AlphaFoldDB" id="A0ABD1BMM1"/>
<dbReference type="SUPFAM" id="SSF52540">
    <property type="entry name" value="P-loop containing nucleoside triphosphate hydrolases"/>
    <property type="match status" value="1"/>
</dbReference>
<keyword evidence="4" id="KW-0547">Nucleotide-binding</keyword>
<accession>A0ABD1BMM1</accession>
<dbReference type="SUPFAM" id="SSF52058">
    <property type="entry name" value="L domain-like"/>
    <property type="match status" value="1"/>
</dbReference>
<dbReference type="InterPro" id="IPR055414">
    <property type="entry name" value="LRR_R13L4/SHOC2-like"/>
</dbReference>
<dbReference type="InterPro" id="IPR036388">
    <property type="entry name" value="WH-like_DNA-bd_sf"/>
</dbReference>
<keyword evidence="6" id="KW-0067">ATP-binding</keyword>
<dbReference type="EMBL" id="JBANAX010000212">
    <property type="protein sequence ID" value="KAL1218443.1"/>
    <property type="molecule type" value="Genomic_DNA"/>
</dbReference>
<feature type="domain" description="NB-ARC" evidence="8">
    <location>
        <begin position="150"/>
        <end position="316"/>
    </location>
</feature>
<evidence type="ECO:0000313" key="12">
    <source>
        <dbReference type="EMBL" id="KAL1218443.1"/>
    </source>
</evidence>
<comment type="caution">
    <text evidence="12">The sequence shown here is derived from an EMBL/GenBank/DDBJ whole genome shotgun (WGS) entry which is preliminary data.</text>
</comment>
<evidence type="ECO:0000256" key="1">
    <source>
        <dbReference type="ARBA" id="ARBA00008894"/>
    </source>
</evidence>
<evidence type="ECO:0000313" key="13">
    <source>
        <dbReference type="Proteomes" id="UP001558713"/>
    </source>
</evidence>
<dbReference type="InterPro" id="IPR027417">
    <property type="entry name" value="P-loop_NTPase"/>
</dbReference>
<dbReference type="Gene3D" id="1.10.10.10">
    <property type="entry name" value="Winged helix-like DNA-binding domain superfamily/Winged helix DNA-binding domain"/>
    <property type="match status" value="1"/>
</dbReference>
<dbReference type="GO" id="GO:0006952">
    <property type="term" value="P:defense response"/>
    <property type="evidence" value="ECO:0007669"/>
    <property type="project" value="UniProtKB-KW"/>
</dbReference>
<evidence type="ECO:0000256" key="6">
    <source>
        <dbReference type="ARBA" id="ARBA00022840"/>
    </source>
</evidence>
<dbReference type="Gene3D" id="3.80.10.10">
    <property type="entry name" value="Ribonuclease Inhibitor"/>
    <property type="match status" value="1"/>
</dbReference>
<dbReference type="Proteomes" id="UP001558713">
    <property type="component" value="Unassembled WGS sequence"/>
</dbReference>
<keyword evidence="5" id="KW-0611">Plant defense</keyword>
<gene>
    <name evidence="12" type="ORF">V5N11_016196</name>
    <name evidence="11" type="ORF">V5N11_033397</name>
</gene>
<evidence type="ECO:0000259" key="10">
    <source>
        <dbReference type="Pfam" id="PF23598"/>
    </source>
</evidence>
<organism evidence="12 13">
    <name type="scientific">Cardamine amara subsp. amara</name>
    <dbReference type="NCBI Taxonomy" id="228776"/>
    <lineage>
        <taxon>Eukaryota</taxon>
        <taxon>Viridiplantae</taxon>
        <taxon>Streptophyta</taxon>
        <taxon>Embryophyta</taxon>
        <taxon>Tracheophyta</taxon>
        <taxon>Spermatophyta</taxon>
        <taxon>Magnoliopsida</taxon>
        <taxon>eudicotyledons</taxon>
        <taxon>Gunneridae</taxon>
        <taxon>Pentapetalae</taxon>
        <taxon>rosids</taxon>
        <taxon>malvids</taxon>
        <taxon>Brassicales</taxon>
        <taxon>Brassicaceae</taxon>
        <taxon>Cardamineae</taxon>
        <taxon>Cardamine</taxon>
    </lineage>
</organism>
<dbReference type="Gene3D" id="1.10.8.430">
    <property type="entry name" value="Helical domain of apoptotic protease-activating factors"/>
    <property type="match status" value="1"/>
</dbReference>
<dbReference type="InterPro" id="IPR042197">
    <property type="entry name" value="Apaf_helical"/>
</dbReference>